<dbReference type="Pfam" id="PF00535">
    <property type="entry name" value="Glycos_transf_2"/>
    <property type="match status" value="1"/>
</dbReference>
<evidence type="ECO:0000313" key="8">
    <source>
        <dbReference type="Proteomes" id="UP000043764"/>
    </source>
</evidence>
<dbReference type="SUPFAM" id="SSF53448">
    <property type="entry name" value="Nucleotide-diphospho-sugar transferases"/>
    <property type="match status" value="1"/>
</dbReference>
<name>A0A0H5D012_9RHOB</name>
<keyword evidence="3" id="KW-0328">Glycosyltransferase</keyword>
<evidence type="ECO:0000256" key="5">
    <source>
        <dbReference type="ARBA" id="ARBA00023136"/>
    </source>
</evidence>
<keyword evidence="2" id="KW-1003">Cell membrane</keyword>
<accession>A0A0H5D012</accession>
<keyword evidence="4 7" id="KW-0808">Transferase</keyword>
<dbReference type="RefSeq" id="WP_050673097.1">
    <property type="nucleotide sequence ID" value="NZ_CVRL01000013.1"/>
</dbReference>
<evidence type="ECO:0000256" key="4">
    <source>
        <dbReference type="ARBA" id="ARBA00022679"/>
    </source>
</evidence>
<dbReference type="STRING" id="481446.NIT7645_02590"/>
<dbReference type="InterPro" id="IPR001173">
    <property type="entry name" value="Glyco_trans_2-like"/>
</dbReference>
<organism evidence="7 8">
    <name type="scientific">Phaeobacter italicus</name>
    <dbReference type="NCBI Taxonomy" id="481446"/>
    <lineage>
        <taxon>Bacteria</taxon>
        <taxon>Pseudomonadati</taxon>
        <taxon>Pseudomonadota</taxon>
        <taxon>Alphaproteobacteria</taxon>
        <taxon>Rhodobacterales</taxon>
        <taxon>Roseobacteraceae</taxon>
        <taxon>Phaeobacter</taxon>
    </lineage>
</organism>
<dbReference type="AlphaFoldDB" id="A0A0H5D012"/>
<proteinExistence type="predicted"/>
<dbReference type="EMBL" id="CVRL01000013">
    <property type="protein sequence ID" value="CRL10394.1"/>
    <property type="molecule type" value="Genomic_DNA"/>
</dbReference>
<keyword evidence="8" id="KW-1185">Reference proteome</keyword>
<evidence type="ECO:0000256" key="3">
    <source>
        <dbReference type="ARBA" id="ARBA00022676"/>
    </source>
</evidence>
<dbReference type="Proteomes" id="UP000043764">
    <property type="component" value="Unassembled WGS sequence"/>
</dbReference>
<dbReference type="PANTHER" id="PTHR43646:SF2">
    <property type="entry name" value="GLYCOSYLTRANSFERASE 2-LIKE DOMAIN-CONTAINING PROTEIN"/>
    <property type="match status" value="1"/>
</dbReference>
<dbReference type="Gene3D" id="3.90.550.10">
    <property type="entry name" value="Spore Coat Polysaccharide Biosynthesis Protein SpsA, Chain A"/>
    <property type="match status" value="1"/>
</dbReference>
<comment type="subcellular location">
    <subcellularLocation>
        <location evidence="1">Cell membrane</location>
    </subcellularLocation>
</comment>
<dbReference type="PANTHER" id="PTHR43646">
    <property type="entry name" value="GLYCOSYLTRANSFERASE"/>
    <property type="match status" value="1"/>
</dbReference>
<dbReference type="GO" id="GO:0005886">
    <property type="term" value="C:plasma membrane"/>
    <property type="evidence" value="ECO:0007669"/>
    <property type="project" value="UniProtKB-SubCell"/>
</dbReference>
<dbReference type="InterPro" id="IPR029044">
    <property type="entry name" value="Nucleotide-diphossugar_trans"/>
</dbReference>
<sequence length="285" mass="31320">MTPTGLAPTLSVIIPAHNEAGYIGPCLSALFESAPLPDQATGEVIVMANGCSDATVAEAQSVPVPHRWDCHVIDRAEGGKIGALQDGETRARGRVLVYLDADVIVSPQLLPLICATLDCNEPRYASGEPQLMRTRSTVSRLYARFWATLPFVQKGVPGFGLFAMNKAGRARWGDWPDVIADDIFARLSFAPQERQRLAASYQWPLVEGFRNLVRVRRRQNAGVDEIASRFPQLLANEDVRRPSLSHIAGRALRDPAGFLTYAAVSVAVKSPLYRDSRANRWTRGR</sequence>
<dbReference type="GO" id="GO:0016757">
    <property type="term" value="F:glycosyltransferase activity"/>
    <property type="evidence" value="ECO:0007669"/>
    <property type="project" value="UniProtKB-KW"/>
</dbReference>
<gene>
    <name evidence="7" type="ORF">NIT7321_01239</name>
</gene>
<feature type="domain" description="Glycosyltransferase 2-like" evidence="6">
    <location>
        <begin position="11"/>
        <end position="127"/>
    </location>
</feature>
<keyword evidence="5" id="KW-0472">Membrane</keyword>
<evidence type="ECO:0000256" key="1">
    <source>
        <dbReference type="ARBA" id="ARBA00004236"/>
    </source>
</evidence>
<dbReference type="CDD" id="cd00761">
    <property type="entry name" value="Glyco_tranf_GTA_type"/>
    <property type="match status" value="1"/>
</dbReference>
<protein>
    <submittedName>
        <fullName evidence="7">N-glycosyltransferase</fullName>
    </submittedName>
</protein>
<reference evidence="8" key="1">
    <citation type="submission" date="2015-05" db="EMBL/GenBank/DDBJ databases">
        <authorList>
            <person name="Rodrigo-Torres Lidia"/>
            <person name="Arahal R.David."/>
        </authorList>
    </citation>
    <scope>NUCLEOTIDE SEQUENCE [LARGE SCALE GENOMIC DNA]</scope>
    <source>
        <strain evidence="8">CECT 7321</strain>
    </source>
</reference>
<evidence type="ECO:0000259" key="6">
    <source>
        <dbReference type="Pfam" id="PF00535"/>
    </source>
</evidence>
<evidence type="ECO:0000256" key="2">
    <source>
        <dbReference type="ARBA" id="ARBA00022475"/>
    </source>
</evidence>
<evidence type="ECO:0000313" key="7">
    <source>
        <dbReference type="EMBL" id="CRL10394.1"/>
    </source>
</evidence>